<reference evidence="1 2" key="1">
    <citation type="journal article" date="2024" name="Chem. Sci.">
        <title>Discovery of megapolipeptins by genome mining of a Burkholderiales bacteria collection.</title>
        <authorList>
            <person name="Paulo B.S."/>
            <person name="Recchia M.J.J."/>
            <person name="Lee S."/>
            <person name="Fergusson C.H."/>
            <person name="Romanowski S.B."/>
            <person name="Hernandez A."/>
            <person name="Krull N."/>
            <person name="Liu D.Y."/>
            <person name="Cavanagh H."/>
            <person name="Bos A."/>
            <person name="Gray C.A."/>
            <person name="Murphy B.T."/>
            <person name="Linington R.G."/>
            <person name="Eustaquio A.S."/>
        </authorList>
    </citation>
    <scope>NUCLEOTIDE SEQUENCE [LARGE SCALE GENOMIC DNA]</scope>
    <source>
        <strain evidence="1 2">RL16-012-BIC-B</strain>
    </source>
</reference>
<sequence length="61" mass="6580">MSTDPSHIERELPAGLVIFTSDGRAQFGWQNPETGQFFAEADGSCIVNAVGAVAWASDRMH</sequence>
<dbReference type="RefSeq" id="WP_408330489.1">
    <property type="nucleotide sequence ID" value="NZ_JAQQFH010000015.1"/>
</dbReference>
<evidence type="ECO:0000313" key="1">
    <source>
        <dbReference type="EMBL" id="MFL9886756.1"/>
    </source>
</evidence>
<proteinExistence type="predicted"/>
<dbReference type="Proteomes" id="UP001629249">
    <property type="component" value="Unassembled WGS sequence"/>
</dbReference>
<dbReference type="EMBL" id="JAQQFN010000023">
    <property type="protein sequence ID" value="MFL9886756.1"/>
    <property type="molecule type" value="Genomic_DNA"/>
</dbReference>
<comment type="caution">
    <text evidence="1">The sequence shown here is derived from an EMBL/GenBank/DDBJ whole genome shotgun (WGS) entry which is preliminary data.</text>
</comment>
<gene>
    <name evidence="1" type="ORF">PQR66_27195</name>
</gene>
<evidence type="ECO:0000313" key="2">
    <source>
        <dbReference type="Proteomes" id="UP001629249"/>
    </source>
</evidence>
<keyword evidence="2" id="KW-1185">Reference proteome</keyword>
<name>A0ABW8ZX16_9BURK</name>
<organism evidence="1 2">
    <name type="scientific">Paraburkholderia agricolaris</name>
    <dbReference type="NCBI Taxonomy" id="2152888"/>
    <lineage>
        <taxon>Bacteria</taxon>
        <taxon>Pseudomonadati</taxon>
        <taxon>Pseudomonadota</taxon>
        <taxon>Betaproteobacteria</taxon>
        <taxon>Burkholderiales</taxon>
        <taxon>Burkholderiaceae</taxon>
        <taxon>Paraburkholderia</taxon>
    </lineage>
</organism>
<protein>
    <submittedName>
        <fullName evidence="1">Uncharacterized protein</fullName>
    </submittedName>
</protein>
<accession>A0ABW8ZX16</accession>